<dbReference type="SUPFAM" id="SSF53474">
    <property type="entry name" value="alpha/beta-Hydrolases"/>
    <property type="match status" value="1"/>
</dbReference>
<evidence type="ECO:0000313" key="3">
    <source>
        <dbReference type="Proteomes" id="UP000271469"/>
    </source>
</evidence>
<protein>
    <submittedName>
        <fullName evidence="2">3-oxoadipate enol-lactonase 2</fullName>
        <ecNumber evidence="2">3.1.1.24</ecNumber>
    </submittedName>
</protein>
<dbReference type="EMBL" id="CP033972">
    <property type="protein sequence ID" value="AZG46995.1"/>
    <property type="molecule type" value="Genomic_DNA"/>
</dbReference>
<dbReference type="InterPro" id="IPR029058">
    <property type="entry name" value="AB_hydrolase_fold"/>
</dbReference>
<dbReference type="Proteomes" id="UP000271469">
    <property type="component" value="Chromosome"/>
</dbReference>
<dbReference type="PRINTS" id="PR00412">
    <property type="entry name" value="EPOXHYDRLASE"/>
</dbReference>
<dbReference type="InterPro" id="IPR000639">
    <property type="entry name" value="Epox_hydrolase-like"/>
</dbReference>
<dbReference type="RefSeq" id="WP_164473811.1">
    <property type="nucleotide sequence ID" value="NZ_CP033972.1"/>
</dbReference>
<evidence type="ECO:0000259" key="1">
    <source>
        <dbReference type="Pfam" id="PF00561"/>
    </source>
</evidence>
<dbReference type="Gene3D" id="3.40.50.1820">
    <property type="entry name" value="alpha/beta hydrolase"/>
    <property type="match status" value="1"/>
</dbReference>
<reference evidence="2 3" key="1">
    <citation type="submission" date="2018-11" db="EMBL/GenBank/DDBJ databases">
        <title>Gordonia insulae sp. nov., isolated from an island soil.</title>
        <authorList>
            <person name="Kim Y.S."/>
            <person name="Kim S.B."/>
        </authorList>
    </citation>
    <scope>NUCLEOTIDE SEQUENCE [LARGE SCALE GENOMIC DNA]</scope>
    <source>
        <strain evidence="2 3">MMS17-SY073</strain>
    </source>
</reference>
<name>A0A3G8JQJ9_9ACTN</name>
<evidence type="ECO:0000313" key="2">
    <source>
        <dbReference type="EMBL" id="AZG46995.1"/>
    </source>
</evidence>
<keyword evidence="2" id="KW-0378">Hydrolase</keyword>
<dbReference type="PANTHER" id="PTHR43798:SF33">
    <property type="entry name" value="HYDROLASE, PUTATIVE (AFU_ORTHOLOGUE AFUA_2G14860)-RELATED"/>
    <property type="match status" value="1"/>
</dbReference>
<dbReference type="PRINTS" id="PR00111">
    <property type="entry name" value="ABHYDROLASE"/>
</dbReference>
<dbReference type="KEGG" id="gom:D7316_03600"/>
<gene>
    <name evidence="2" type="primary">catD_3</name>
    <name evidence="2" type="ORF">D7316_03600</name>
</gene>
<organism evidence="2 3">
    <name type="scientific">Gordonia insulae</name>
    <dbReference type="NCBI Taxonomy" id="2420509"/>
    <lineage>
        <taxon>Bacteria</taxon>
        <taxon>Bacillati</taxon>
        <taxon>Actinomycetota</taxon>
        <taxon>Actinomycetes</taxon>
        <taxon>Mycobacteriales</taxon>
        <taxon>Gordoniaceae</taxon>
        <taxon>Gordonia</taxon>
    </lineage>
</organism>
<dbReference type="EC" id="3.1.1.24" evidence="2"/>
<dbReference type="Pfam" id="PF00561">
    <property type="entry name" value="Abhydrolase_1"/>
    <property type="match status" value="1"/>
</dbReference>
<dbReference type="InterPro" id="IPR000073">
    <property type="entry name" value="AB_hydrolase_1"/>
</dbReference>
<keyword evidence="3" id="KW-1185">Reference proteome</keyword>
<dbReference type="InterPro" id="IPR050266">
    <property type="entry name" value="AB_hydrolase_sf"/>
</dbReference>
<dbReference type="GO" id="GO:0016020">
    <property type="term" value="C:membrane"/>
    <property type="evidence" value="ECO:0007669"/>
    <property type="project" value="TreeGrafter"/>
</dbReference>
<dbReference type="AlphaFoldDB" id="A0A3G8JQJ9"/>
<dbReference type="GO" id="GO:0047570">
    <property type="term" value="F:3-oxoadipate enol-lactonase activity"/>
    <property type="evidence" value="ECO:0007669"/>
    <property type="project" value="UniProtKB-EC"/>
</dbReference>
<feature type="domain" description="AB hydrolase-1" evidence="1">
    <location>
        <begin position="22"/>
        <end position="249"/>
    </location>
</feature>
<accession>A0A3G8JQJ9</accession>
<proteinExistence type="predicted"/>
<sequence>MSAGKAASLHIHRVIAGAGERVLVLLHGLGGDVDFWSEVMSPFGEHLRVIAIDLRGSGGTSATPGGHDIDDLADDVCAVLDAEGVSRASIVGFSMGGLVAQSLAARHPGRLDRLVLASTYLTIGARARLFLDGIETLVRDGATDRRIFELVGPWLFSSEYLSEPRNLAALEFPDGVEEQAGEAWLYQYAANRAFDGRSLETITAPTLVLGGADDALVPTADMRDLADAIPGARLVVLPDAGHLVNVEAPDTLVREILDFVSIPGPDLEGGASYSDS</sequence>
<dbReference type="PANTHER" id="PTHR43798">
    <property type="entry name" value="MONOACYLGLYCEROL LIPASE"/>
    <property type="match status" value="1"/>
</dbReference>